<dbReference type="CDD" id="cd08192">
    <property type="entry name" value="MAR-like"/>
    <property type="match status" value="1"/>
</dbReference>
<dbReference type="Pfam" id="PF25137">
    <property type="entry name" value="ADH_Fe_C"/>
    <property type="match status" value="1"/>
</dbReference>
<accession>A0A6S6VWT3</accession>
<name>A0A6S6VWT3_9PLEO</name>
<dbReference type="PROSITE" id="PS00060">
    <property type="entry name" value="ADH_IRON_2"/>
    <property type="match status" value="1"/>
</dbReference>
<dbReference type="InterPro" id="IPR056798">
    <property type="entry name" value="ADH_Fe_C"/>
</dbReference>
<dbReference type="Pfam" id="PF00465">
    <property type="entry name" value="Fe-ADH"/>
    <property type="match status" value="1"/>
</dbReference>
<dbReference type="AlphaFoldDB" id="A0A6S6VWT3"/>
<dbReference type="Gene3D" id="3.40.50.1970">
    <property type="match status" value="1"/>
</dbReference>
<dbReference type="Gene3D" id="1.20.1090.10">
    <property type="entry name" value="Dehydroquinate synthase-like - alpha domain"/>
    <property type="match status" value="1"/>
</dbReference>
<sequence length="429" mass="47070">MSSFANYCRKKRTIQQLPTPARKGHNAILNADYIQDIVDAIGTWNCQRVFLVHSKALDQNTHVIKRLKERLGSFVVGAKSGVGAHSPYEHVLEIARKMHEEKADCLISIGSSSYSDASKIARLMNANLTPDDLTVEAMEGLVDQEKGCADNLKDPKIKLILVPTSLSASEWNNNSSATNAQTHKKQHFASEKAAPDLILLDREVASTSPRKLWLASGMRAVDHCVETMVNEKCREEVFRHMEDALAVLLRGLKDYKNGESEDNRAELLNGIEDCQIGSRNAMMGLLLWNVPMGLSHAIGHQLGSVCGVMHGVTSCIMLAPVLRYTASKSDRQKQIQERVLGIWNKILKSEETSLADVVSNFVRFLGLPSTLQEVGVDKQEDINKVAERTLTDVFGAMEGMGGKDDILAILDAAKGGEMQHGRLGGGAPM</sequence>
<dbReference type="PANTHER" id="PTHR11496:SF107">
    <property type="entry name" value="ALCOHOL DEHYDROGENASE, PUTATIVE (AFU_ORTHOLOGUE AFUA_1G06800)-RELATED"/>
    <property type="match status" value="1"/>
</dbReference>
<evidence type="ECO:0000259" key="2">
    <source>
        <dbReference type="Pfam" id="PF25137"/>
    </source>
</evidence>
<proteinExistence type="predicted"/>
<dbReference type="Proteomes" id="UP000472372">
    <property type="component" value="Chromosome 3"/>
</dbReference>
<protein>
    <submittedName>
        <fullName evidence="3">EutG</fullName>
    </submittedName>
</protein>
<dbReference type="PANTHER" id="PTHR11496">
    <property type="entry name" value="ALCOHOL DEHYDROGENASE"/>
    <property type="match status" value="1"/>
</dbReference>
<dbReference type="InterPro" id="IPR018211">
    <property type="entry name" value="ADH_Fe_CS"/>
</dbReference>
<dbReference type="EMBL" id="HG992979">
    <property type="protein sequence ID" value="CAE7021934.1"/>
    <property type="molecule type" value="Genomic_DNA"/>
</dbReference>
<feature type="domain" description="Fe-containing alcohol dehydrogenase-like C-terminal" evidence="2">
    <location>
        <begin position="215"/>
        <end position="413"/>
    </location>
</feature>
<gene>
    <name evidence="3" type="ORF">PTTW11_03346</name>
</gene>
<dbReference type="InterPro" id="IPR039697">
    <property type="entry name" value="Alcohol_dehydrogenase_Fe"/>
</dbReference>
<reference evidence="3" key="1">
    <citation type="submission" date="2021-02" db="EMBL/GenBank/DDBJ databases">
        <authorList>
            <person name="Syme A R."/>
            <person name="Syme A R."/>
            <person name="Moolhuijzen P."/>
        </authorList>
    </citation>
    <scope>NUCLEOTIDE SEQUENCE</scope>
    <source>
        <strain evidence="3">W1-1</strain>
    </source>
</reference>
<dbReference type="SUPFAM" id="SSF56796">
    <property type="entry name" value="Dehydroquinate synthase-like"/>
    <property type="match status" value="1"/>
</dbReference>
<organism evidence="3 4">
    <name type="scientific">Pyrenophora teres f. teres</name>
    <dbReference type="NCBI Taxonomy" id="97479"/>
    <lineage>
        <taxon>Eukaryota</taxon>
        <taxon>Fungi</taxon>
        <taxon>Dikarya</taxon>
        <taxon>Ascomycota</taxon>
        <taxon>Pezizomycotina</taxon>
        <taxon>Dothideomycetes</taxon>
        <taxon>Pleosporomycetidae</taxon>
        <taxon>Pleosporales</taxon>
        <taxon>Pleosporineae</taxon>
        <taxon>Pleosporaceae</taxon>
        <taxon>Pyrenophora</taxon>
    </lineage>
</organism>
<dbReference type="GO" id="GO:0005739">
    <property type="term" value="C:mitochondrion"/>
    <property type="evidence" value="ECO:0007669"/>
    <property type="project" value="TreeGrafter"/>
</dbReference>
<evidence type="ECO:0000313" key="4">
    <source>
        <dbReference type="Proteomes" id="UP000472372"/>
    </source>
</evidence>
<evidence type="ECO:0000313" key="3">
    <source>
        <dbReference type="EMBL" id="CAE7021934.1"/>
    </source>
</evidence>
<dbReference type="InterPro" id="IPR001670">
    <property type="entry name" value="ADH_Fe/GldA"/>
</dbReference>
<dbReference type="GO" id="GO:0046872">
    <property type="term" value="F:metal ion binding"/>
    <property type="evidence" value="ECO:0007669"/>
    <property type="project" value="InterPro"/>
</dbReference>
<feature type="domain" description="Alcohol dehydrogenase iron-type/glycerol dehydrogenase GldA" evidence="1">
    <location>
        <begin position="29"/>
        <end position="201"/>
    </location>
</feature>
<evidence type="ECO:0000259" key="1">
    <source>
        <dbReference type="Pfam" id="PF00465"/>
    </source>
</evidence>
<dbReference type="GO" id="GO:0004022">
    <property type="term" value="F:alcohol dehydrogenase (NAD+) activity"/>
    <property type="evidence" value="ECO:0007669"/>
    <property type="project" value="TreeGrafter"/>
</dbReference>